<protein>
    <submittedName>
        <fullName evidence="3">SPOR domain-containing protein</fullName>
    </submittedName>
</protein>
<accession>A0ABS5HDW0</accession>
<dbReference type="Pfam" id="PF05036">
    <property type="entry name" value="SPOR"/>
    <property type="match status" value="1"/>
</dbReference>
<dbReference type="RefSeq" id="WP_211537271.1">
    <property type="nucleotide sequence ID" value="NZ_JAGSSV010000020.1"/>
</dbReference>
<gene>
    <name evidence="3" type="ORF">J9B83_12880</name>
</gene>
<name>A0ABS5HDW0_9GAMM</name>
<evidence type="ECO:0000313" key="4">
    <source>
        <dbReference type="Proteomes" id="UP000679722"/>
    </source>
</evidence>
<reference evidence="4" key="1">
    <citation type="submission" date="2023-07" db="EMBL/GenBank/DDBJ databases">
        <title>Marinomonas vulgaris A79, complete genome.</title>
        <authorList>
            <person name="Ying J.-J."/>
        </authorList>
    </citation>
    <scope>NUCLEOTIDE SEQUENCE [LARGE SCALE GENOMIC DNA]</scope>
    <source>
        <strain evidence="4">A79</strain>
    </source>
</reference>
<dbReference type="EMBL" id="JAGSSV010000020">
    <property type="protein sequence ID" value="MBR7889827.1"/>
    <property type="molecule type" value="Genomic_DNA"/>
</dbReference>
<dbReference type="InterPro" id="IPR036680">
    <property type="entry name" value="SPOR-like_sf"/>
</dbReference>
<feature type="signal peptide" evidence="1">
    <location>
        <begin position="1"/>
        <end position="21"/>
    </location>
</feature>
<dbReference type="PROSITE" id="PS51724">
    <property type="entry name" value="SPOR"/>
    <property type="match status" value="1"/>
</dbReference>
<evidence type="ECO:0000256" key="1">
    <source>
        <dbReference type="SAM" id="SignalP"/>
    </source>
</evidence>
<feature type="domain" description="SPOR" evidence="2">
    <location>
        <begin position="137"/>
        <end position="221"/>
    </location>
</feature>
<feature type="chain" id="PRO_5046150239" evidence="1">
    <location>
        <begin position="22"/>
        <end position="226"/>
    </location>
</feature>
<dbReference type="PROSITE" id="PS51257">
    <property type="entry name" value="PROKAR_LIPOPROTEIN"/>
    <property type="match status" value="1"/>
</dbReference>
<dbReference type="Proteomes" id="UP000679722">
    <property type="component" value="Unassembled WGS sequence"/>
</dbReference>
<evidence type="ECO:0000313" key="3">
    <source>
        <dbReference type="EMBL" id="MBR7889827.1"/>
    </source>
</evidence>
<dbReference type="SUPFAM" id="SSF110997">
    <property type="entry name" value="Sporulation related repeat"/>
    <property type="match status" value="1"/>
</dbReference>
<dbReference type="InterPro" id="IPR007730">
    <property type="entry name" value="SPOR-like_dom"/>
</dbReference>
<sequence length="226" mass="24648">MKASKNLILVMASLSLVACSAMDEKNTFMTYGDLQDKVREHDEQWAIAQAKLERLDELEAEVAALKQGQPVASAPMNDNMTGINVAPVIAPTTFDSPAQTTNASMVTAPMVMEPSSMDEPVMAEPVSQAPVVAYSPAPEESPYGVQLASYANRDEAARGWRVLQSNYPNSFDGLLPLINQKQVNGRTMYQLKVGPFVSKAYSGNFCQMLKDRGSDCLVTRYNGETL</sequence>
<keyword evidence="1" id="KW-0732">Signal</keyword>
<dbReference type="Gene3D" id="3.30.70.1070">
    <property type="entry name" value="Sporulation related repeat"/>
    <property type="match status" value="1"/>
</dbReference>
<comment type="caution">
    <text evidence="3">The sequence shown here is derived from an EMBL/GenBank/DDBJ whole genome shotgun (WGS) entry which is preliminary data.</text>
</comment>
<proteinExistence type="predicted"/>
<keyword evidence="4" id="KW-1185">Reference proteome</keyword>
<evidence type="ECO:0000259" key="2">
    <source>
        <dbReference type="PROSITE" id="PS51724"/>
    </source>
</evidence>
<organism evidence="3 4">
    <name type="scientific">Marinomonas vulgaris</name>
    <dbReference type="NCBI Taxonomy" id="2823372"/>
    <lineage>
        <taxon>Bacteria</taxon>
        <taxon>Pseudomonadati</taxon>
        <taxon>Pseudomonadota</taxon>
        <taxon>Gammaproteobacteria</taxon>
        <taxon>Oceanospirillales</taxon>
        <taxon>Oceanospirillaceae</taxon>
        <taxon>Marinomonas</taxon>
    </lineage>
</organism>